<evidence type="ECO:0000313" key="2">
    <source>
        <dbReference type="RefSeq" id="XP_022331403.1"/>
    </source>
</evidence>
<evidence type="ECO:0000313" key="1">
    <source>
        <dbReference type="Proteomes" id="UP000694844"/>
    </source>
</evidence>
<name>A0A8B8DUS5_CRAVI</name>
<dbReference type="RefSeq" id="XP_022331403.1">
    <property type="nucleotide sequence ID" value="XM_022475695.1"/>
</dbReference>
<keyword evidence="1" id="KW-1185">Reference proteome</keyword>
<dbReference type="GeneID" id="111129359"/>
<proteinExistence type="predicted"/>
<dbReference type="KEGG" id="cvn:111129359"/>
<protein>
    <submittedName>
        <fullName evidence="2">Uncharacterized protein LOC111129359</fullName>
    </submittedName>
</protein>
<dbReference type="AlphaFoldDB" id="A0A8B8DUS5"/>
<dbReference type="OrthoDB" id="6182374at2759"/>
<sequence length="101" mass="11561">MKQRFEKQGFKLPQSVKSGALLLTAFAAWHYLGLTFYNTVSTKGQDALRREGVSEDDINKMSGYRKIMHSNSEGSDIRRININAMFRSKKDEVSQNQSEEL</sequence>
<dbReference type="Proteomes" id="UP000694844">
    <property type="component" value="Chromosome 4"/>
</dbReference>
<gene>
    <name evidence="2" type="primary">LOC111129359</name>
</gene>
<accession>A0A8B8DUS5</accession>
<reference evidence="2" key="1">
    <citation type="submission" date="2025-08" db="UniProtKB">
        <authorList>
            <consortium name="RefSeq"/>
        </authorList>
    </citation>
    <scope>IDENTIFICATION</scope>
    <source>
        <tissue evidence="2">Whole sample</tissue>
    </source>
</reference>
<organism evidence="1 2">
    <name type="scientific">Crassostrea virginica</name>
    <name type="common">Eastern oyster</name>
    <dbReference type="NCBI Taxonomy" id="6565"/>
    <lineage>
        <taxon>Eukaryota</taxon>
        <taxon>Metazoa</taxon>
        <taxon>Spiralia</taxon>
        <taxon>Lophotrochozoa</taxon>
        <taxon>Mollusca</taxon>
        <taxon>Bivalvia</taxon>
        <taxon>Autobranchia</taxon>
        <taxon>Pteriomorphia</taxon>
        <taxon>Ostreida</taxon>
        <taxon>Ostreoidea</taxon>
        <taxon>Ostreidae</taxon>
        <taxon>Crassostrea</taxon>
    </lineage>
</organism>